<feature type="compositionally biased region" description="Basic and acidic residues" evidence="7">
    <location>
        <begin position="261"/>
        <end position="271"/>
    </location>
</feature>
<name>A0A517NLL2_9BACT</name>
<evidence type="ECO:0000256" key="2">
    <source>
        <dbReference type="ARBA" id="ARBA00022448"/>
    </source>
</evidence>
<evidence type="ECO:0000256" key="7">
    <source>
        <dbReference type="SAM" id="MobiDB-lite"/>
    </source>
</evidence>
<keyword evidence="10" id="KW-1185">Reference proteome</keyword>
<keyword evidence="9" id="KW-0378">Hydrolase</keyword>
<evidence type="ECO:0000256" key="1">
    <source>
        <dbReference type="ARBA" id="ARBA00004202"/>
    </source>
</evidence>
<keyword evidence="2" id="KW-0813">Transport</keyword>
<feature type="domain" description="ABC transporter" evidence="8">
    <location>
        <begin position="5"/>
        <end position="238"/>
    </location>
</feature>
<dbReference type="KEGG" id="rlc:K227x_64540"/>
<dbReference type="SUPFAM" id="SSF52540">
    <property type="entry name" value="P-loop containing nucleoside triphosphate hydrolases"/>
    <property type="match status" value="1"/>
</dbReference>
<feature type="region of interest" description="Disordered" evidence="7">
    <location>
        <begin position="261"/>
        <end position="286"/>
    </location>
</feature>
<dbReference type="OrthoDB" id="2151853at2"/>
<dbReference type="CDD" id="cd03293">
    <property type="entry name" value="ABC_NrtD_SsuB_transporters"/>
    <property type="match status" value="1"/>
</dbReference>
<dbReference type="PROSITE" id="PS00211">
    <property type="entry name" value="ABC_TRANSPORTER_1"/>
    <property type="match status" value="1"/>
</dbReference>
<comment type="subcellular location">
    <subcellularLocation>
        <location evidence="1">Cell membrane</location>
        <topology evidence="1">Peripheral membrane protein</topology>
    </subcellularLocation>
</comment>
<dbReference type="RefSeq" id="WP_145176825.1">
    <property type="nucleotide sequence ID" value="NZ_CP036525.1"/>
</dbReference>
<dbReference type="Proteomes" id="UP000318538">
    <property type="component" value="Chromosome"/>
</dbReference>
<proteinExistence type="predicted"/>
<dbReference type="PROSITE" id="PS50893">
    <property type="entry name" value="ABC_TRANSPORTER_2"/>
    <property type="match status" value="1"/>
</dbReference>
<dbReference type="Gene3D" id="3.40.50.300">
    <property type="entry name" value="P-loop containing nucleotide triphosphate hydrolases"/>
    <property type="match status" value="1"/>
</dbReference>
<keyword evidence="4" id="KW-0547">Nucleotide-binding</keyword>
<dbReference type="GO" id="GO:0016887">
    <property type="term" value="F:ATP hydrolysis activity"/>
    <property type="evidence" value="ECO:0007669"/>
    <property type="project" value="InterPro"/>
</dbReference>
<evidence type="ECO:0000256" key="4">
    <source>
        <dbReference type="ARBA" id="ARBA00022741"/>
    </source>
</evidence>
<dbReference type="NCBIfam" id="TIGR01184">
    <property type="entry name" value="ntrCD"/>
    <property type="match status" value="1"/>
</dbReference>
<dbReference type="EMBL" id="CP036525">
    <property type="protein sequence ID" value="QDT08024.1"/>
    <property type="molecule type" value="Genomic_DNA"/>
</dbReference>
<evidence type="ECO:0000256" key="3">
    <source>
        <dbReference type="ARBA" id="ARBA00022475"/>
    </source>
</evidence>
<sequence>MAGYVEMYRLGKTYDTPNGPAVIVEDFNLNMKKGEYVCLLGHSGCGKSTVLSMVAGLNSITDGGIVVANHEIDGPGPDRGVVFQSPCLMPWMTALDNVMLGVNQVYPHGTKSQRHDIAAYYLTLVGLGNSLHKRASDLSQGMQQRVGIARAFALKPKMLLLDEPFGMLDSLTRMELQEILLEILVRDQVTTLMITHDVDEALFMSDRVVIMTNGPRAKVGMISHIPFDKPRVRSDVLEHPEYYQLRGEMIGFLEDQDHKKLKADAEKRQRDQAASQSETKGQVAVP</sequence>
<organism evidence="9 10">
    <name type="scientific">Rubripirellula lacrimiformis</name>
    <dbReference type="NCBI Taxonomy" id="1930273"/>
    <lineage>
        <taxon>Bacteria</taxon>
        <taxon>Pseudomonadati</taxon>
        <taxon>Planctomycetota</taxon>
        <taxon>Planctomycetia</taxon>
        <taxon>Pirellulales</taxon>
        <taxon>Pirellulaceae</taxon>
        <taxon>Rubripirellula</taxon>
    </lineage>
</organism>
<dbReference type="PANTHER" id="PTHR42788">
    <property type="entry name" value="TAURINE IMPORT ATP-BINDING PROTEIN-RELATED"/>
    <property type="match status" value="1"/>
</dbReference>
<dbReference type="GO" id="GO:0005886">
    <property type="term" value="C:plasma membrane"/>
    <property type="evidence" value="ECO:0007669"/>
    <property type="project" value="UniProtKB-SubCell"/>
</dbReference>
<dbReference type="InterPro" id="IPR003439">
    <property type="entry name" value="ABC_transporter-like_ATP-bd"/>
</dbReference>
<dbReference type="InterPro" id="IPR003593">
    <property type="entry name" value="AAA+_ATPase"/>
</dbReference>
<dbReference type="InterPro" id="IPR005890">
    <property type="entry name" value="NO3_transporter_ATP-bd-like"/>
</dbReference>
<evidence type="ECO:0000313" key="9">
    <source>
        <dbReference type="EMBL" id="QDT08024.1"/>
    </source>
</evidence>
<evidence type="ECO:0000256" key="5">
    <source>
        <dbReference type="ARBA" id="ARBA00022840"/>
    </source>
</evidence>
<gene>
    <name evidence="9" type="primary">cmpD</name>
    <name evidence="9" type="ORF">K227x_64540</name>
</gene>
<accession>A0A517NLL2</accession>
<dbReference type="SMART" id="SM00382">
    <property type="entry name" value="AAA"/>
    <property type="match status" value="1"/>
</dbReference>
<dbReference type="GO" id="GO:0015112">
    <property type="term" value="F:nitrate transmembrane transporter activity"/>
    <property type="evidence" value="ECO:0007669"/>
    <property type="project" value="InterPro"/>
</dbReference>
<keyword evidence="6" id="KW-0472">Membrane</keyword>
<dbReference type="InterPro" id="IPR017871">
    <property type="entry name" value="ABC_transporter-like_CS"/>
</dbReference>
<dbReference type="EC" id="3.6.3.-" evidence="9"/>
<evidence type="ECO:0000313" key="10">
    <source>
        <dbReference type="Proteomes" id="UP000318538"/>
    </source>
</evidence>
<dbReference type="PANTHER" id="PTHR42788:SF7">
    <property type="entry name" value="NITRATE ABC TRANSPORTER ATP-BINDING PROTEIN"/>
    <property type="match status" value="1"/>
</dbReference>
<evidence type="ECO:0000256" key="6">
    <source>
        <dbReference type="ARBA" id="ARBA00023136"/>
    </source>
</evidence>
<dbReference type="InterPro" id="IPR050166">
    <property type="entry name" value="ABC_transporter_ATP-bind"/>
</dbReference>
<dbReference type="AlphaFoldDB" id="A0A517NLL2"/>
<keyword evidence="5 9" id="KW-0067">ATP-binding</keyword>
<evidence type="ECO:0000259" key="8">
    <source>
        <dbReference type="PROSITE" id="PS50893"/>
    </source>
</evidence>
<dbReference type="InterPro" id="IPR027417">
    <property type="entry name" value="P-loop_NTPase"/>
</dbReference>
<dbReference type="GO" id="GO:0005524">
    <property type="term" value="F:ATP binding"/>
    <property type="evidence" value="ECO:0007669"/>
    <property type="project" value="UniProtKB-KW"/>
</dbReference>
<reference evidence="9 10" key="1">
    <citation type="submission" date="2019-02" db="EMBL/GenBank/DDBJ databases">
        <title>Deep-cultivation of Planctomycetes and their phenomic and genomic characterization uncovers novel biology.</title>
        <authorList>
            <person name="Wiegand S."/>
            <person name="Jogler M."/>
            <person name="Boedeker C."/>
            <person name="Pinto D."/>
            <person name="Vollmers J."/>
            <person name="Rivas-Marin E."/>
            <person name="Kohn T."/>
            <person name="Peeters S.H."/>
            <person name="Heuer A."/>
            <person name="Rast P."/>
            <person name="Oberbeckmann S."/>
            <person name="Bunk B."/>
            <person name="Jeske O."/>
            <person name="Meyerdierks A."/>
            <person name="Storesund J.E."/>
            <person name="Kallscheuer N."/>
            <person name="Luecker S."/>
            <person name="Lage O.M."/>
            <person name="Pohl T."/>
            <person name="Merkel B.J."/>
            <person name="Hornburger P."/>
            <person name="Mueller R.-W."/>
            <person name="Bruemmer F."/>
            <person name="Labrenz M."/>
            <person name="Spormann A.M."/>
            <person name="Op den Camp H."/>
            <person name="Overmann J."/>
            <person name="Amann R."/>
            <person name="Jetten M.S.M."/>
            <person name="Mascher T."/>
            <person name="Medema M.H."/>
            <person name="Devos D.P."/>
            <person name="Kaster A.-K."/>
            <person name="Ovreas L."/>
            <person name="Rohde M."/>
            <person name="Galperin M.Y."/>
            <person name="Jogler C."/>
        </authorList>
    </citation>
    <scope>NUCLEOTIDE SEQUENCE [LARGE SCALE GENOMIC DNA]</scope>
    <source>
        <strain evidence="9 10">K22_7</strain>
    </source>
</reference>
<keyword evidence="3" id="KW-1003">Cell membrane</keyword>
<dbReference type="Pfam" id="PF00005">
    <property type="entry name" value="ABC_tran"/>
    <property type="match status" value="1"/>
</dbReference>
<protein>
    <submittedName>
        <fullName evidence="9">Bicarbonate transport ATP-binding protein CmpD</fullName>
        <ecNumber evidence="9">3.6.3.-</ecNumber>
    </submittedName>
</protein>